<feature type="compositionally biased region" description="Low complexity" evidence="1">
    <location>
        <begin position="1"/>
        <end position="24"/>
    </location>
</feature>
<evidence type="ECO:0000313" key="3">
    <source>
        <dbReference type="Proteomes" id="UP000604825"/>
    </source>
</evidence>
<sequence>MAQLGLAVAGSLSSAAPAAGKKAASPPPKPKGGEPNMNRQSAKDQELVAQVVGARKMADDVGDAAQVEGGGGEEEEESSNRGASLPLPFPPWTTVSL</sequence>
<name>A0A811MMK5_9POAL</name>
<protein>
    <submittedName>
        <fullName evidence="2">Uncharacterized protein</fullName>
    </submittedName>
</protein>
<dbReference type="AlphaFoldDB" id="A0A811MMK5"/>
<dbReference type="EMBL" id="CAJGYO010000001">
    <property type="protein sequence ID" value="CAD6206572.1"/>
    <property type="molecule type" value="Genomic_DNA"/>
</dbReference>
<organism evidence="2 3">
    <name type="scientific">Miscanthus lutarioriparius</name>
    <dbReference type="NCBI Taxonomy" id="422564"/>
    <lineage>
        <taxon>Eukaryota</taxon>
        <taxon>Viridiplantae</taxon>
        <taxon>Streptophyta</taxon>
        <taxon>Embryophyta</taxon>
        <taxon>Tracheophyta</taxon>
        <taxon>Spermatophyta</taxon>
        <taxon>Magnoliopsida</taxon>
        <taxon>Liliopsida</taxon>
        <taxon>Poales</taxon>
        <taxon>Poaceae</taxon>
        <taxon>PACMAD clade</taxon>
        <taxon>Panicoideae</taxon>
        <taxon>Andropogonodae</taxon>
        <taxon>Andropogoneae</taxon>
        <taxon>Saccharinae</taxon>
        <taxon>Miscanthus</taxon>
    </lineage>
</organism>
<proteinExistence type="predicted"/>
<evidence type="ECO:0000256" key="1">
    <source>
        <dbReference type="SAM" id="MobiDB-lite"/>
    </source>
</evidence>
<evidence type="ECO:0000313" key="2">
    <source>
        <dbReference type="EMBL" id="CAD6206572.1"/>
    </source>
</evidence>
<accession>A0A811MMK5</accession>
<feature type="region of interest" description="Disordered" evidence="1">
    <location>
        <begin position="1"/>
        <end position="45"/>
    </location>
</feature>
<gene>
    <name evidence="2" type="ORF">NCGR_LOCUS4269</name>
</gene>
<reference evidence="2" key="1">
    <citation type="submission" date="2020-10" db="EMBL/GenBank/DDBJ databases">
        <authorList>
            <person name="Han B."/>
            <person name="Lu T."/>
            <person name="Zhao Q."/>
            <person name="Huang X."/>
            <person name="Zhao Y."/>
        </authorList>
    </citation>
    <scope>NUCLEOTIDE SEQUENCE</scope>
</reference>
<keyword evidence="3" id="KW-1185">Reference proteome</keyword>
<feature type="region of interest" description="Disordered" evidence="1">
    <location>
        <begin position="59"/>
        <end position="97"/>
    </location>
</feature>
<dbReference type="Proteomes" id="UP000604825">
    <property type="component" value="Unassembled WGS sequence"/>
</dbReference>
<comment type="caution">
    <text evidence="2">The sequence shown here is derived from an EMBL/GenBank/DDBJ whole genome shotgun (WGS) entry which is preliminary data.</text>
</comment>